<dbReference type="SUPFAM" id="SSF46785">
    <property type="entry name" value="Winged helix' DNA-binding domain"/>
    <property type="match status" value="1"/>
</dbReference>
<dbReference type="PANTHER" id="PTHR30537">
    <property type="entry name" value="HTH-TYPE TRANSCRIPTIONAL REGULATOR"/>
    <property type="match status" value="1"/>
</dbReference>
<evidence type="ECO:0000256" key="3">
    <source>
        <dbReference type="ARBA" id="ARBA00023125"/>
    </source>
</evidence>
<reference evidence="7" key="1">
    <citation type="submission" date="2016-10" db="EMBL/GenBank/DDBJ databases">
        <authorList>
            <person name="Varghese N."/>
            <person name="Submissions S."/>
        </authorList>
    </citation>
    <scope>NUCLEOTIDE SEQUENCE [LARGE SCALE GENOMIC DNA]</scope>
    <source>
        <strain evidence="7">ES.061</strain>
    </source>
</reference>
<sequence>MKALDWNLLRAFHATATLGSLSAAARHLSLTQPTLSRQIIALEGELGVELFERIGRRLSLSPTGSALLEHIERMGDAADAFSLAASGNVQALTGRVSISATDTFSAYVLPEILDRIRLEAPQLSVMVVASNDLSDLHRREADIAIRHVAPDRERLVGQRLRDTEAHFYASHDWVERNGLPRSVDELAHSDLIGIEDVERYTAYLNGMGIPIGVSDFRLLSNSGIAVWQMVRQGLGVAAMLREVAERTPGVTRLPLDLPGITVPIWLITHQGLEASPRIRLVQRIVSEELARM</sequence>
<protein>
    <submittedName>
        <fullName evidence="6">Transcriptional regulator, LysR family</fullName>
    </submittedName>
</protein>
<dbReference type="PANTHER" id="PTHR30537:SF3">
    <property type="entry name" value="TRANSCRIPTIONAL REGULATORY PROTEIN"/>
    <property type="match status" value="1"/>
</dbReference>
<evidence type="ECO:0000313" key="6">
    <source>
        <dbReference type="EMBL" id="SEB36213.1"/>
    </source>
</evidence>
<evidence type="ECO:0000256" key="4">
    <source>
        <dbReference type="ARBA" id="ARBA00023163"/>
    </source>
</evidence>
<dbReference type="GO" id="GO:0043565">
    <property type="term" value="F:sequence-specific DNA binding"/>
    <property type="evidence" value="ECO:0007669"/>
    <property type="project" value="TreeGrafter"/>
</dbReference>
<dbReference type="GO" id="GO:0003700">
    <property type="term" value="F:DNA-binding transcription factor activity"/>
    <property type="evidence" value="ECO:0007669"/>
    <property type="project" value="InterPro"/>
</dbReference>
<dbReference type="GO" id="GO:0006351">
    <property type="term" value="P:DNA-templated transcription"/>
    <property type="evidence" value="ECO:0007669"/>
    <property type="project" value="TreeGrafter"/>
</dbReference>
<dbReference type="InterPro" id="IPR036390">
    <property type="entry name" value="WH_DNA-bd_sf"/>
</dbReference>
<dbReference type="Pfam" id="PF03466">
    <property type="entry name" value="LysR_substrate"/>
    <property type="match status" value="1"/>
</dbReference>
<dbReference type="PRINTS" id="PR00039">
    <property type="entry name" value="HTHLYSR"/>
</dbReference>
<dbReference type="Proteomes" id="UP000199064">
    <property type="component" value="Unassembled WGS sequence"/>
</dbReference>
<evidence type="ECO:0000259" key="5">
    <source>
        <dbReference type="PROSITE" id="PS50931"/>
    </source>
</evidence>
<evidence type="ECO:0000313" key="7">
    <source>
        <dbReference type="Proteomes" id="UP000199064"/>
    </source>
</evidence>
<dbReference type="AlphaFoldDB" id="A0A1H4IQE9"/>
<keyword evidence="7" id="KW-1185">Reference proteome</keyword>
<feature type="domain" description="HTH lysR-type" evidence="5">
    <location>
        <begin position="4"/>
        <end position="61"/>
    </location>
</feature>
<dbReference type="InterPro" id="IPR058163">
    <property type="entry name" value="LysR-type_TF_proteobact-type"/>
</dbReference>
<dbReference type="PROSITE" id="PS50931">
    <property type="entry name" value="HTH_LYSR"/>
    <property type="match status" value="1"/>
</dbReference>
<dbReference type="InterPro" id="IPR000847">
    <property type="entry name" value="LysR_HTH_N"/>
</dbReference>
<dbReference type="InterPro" id="IPR005119">
    <property type="entry name" value="LysR_subst-bd"/>
</dbReference>
<comment type="similarity">
    <text evidence="1">Belongs to the LysR transcriptional regulatory family.</text>
</comment>
<keyword evidence="4" id="KW-0804">Transcription</keyword>
<dbReference type="Pfam" id="PF00126">
    <property type="entry name" value="HTH_1"/>
    <property type="match status" value="1"/>
</dbReference>
<evidence type="ECO:0000256" key="1">
    <source>
        <dbReference type="ARBA" id="ARBA00009437"/>
    </source>
</evidence>
<dbReference type="EMBL" id="FNSL01000001">
    <property type="protein sequence ID" value="SEB36213.1"/>
    <property type="molecule type" value="Genomic_DNA"/>
</dbReference>
<evidence type="ECO:0000256" key="2">
    <source>
        <dbReference type="ARBA" id="ARBA00023015"/>
    </source>
</evidence>
<name>A0A1H4IQE9_9HYPH</name>
<dbReference type="Gene3D" id="1.10.10.10">
    <property type="entry name" value="Winged helix-like DNA-binding domain superfamily/Winged helix DNA-binding domain"/>
    <property type="match status" value="1"/>
</dbReference>
<dbReference type="RefSeq" id="WP_177175001.1">
    <property type="nucleotide sequence ID" value="NZ_FNSL01000001.1"/>
</dbReference>
<dbReference type="FunFam" id="1.10.10.10:FF:000001">
    <property type="entry name" value="LysR family transcriptional regulator"/>
    <property type="match status" value="1"/>
</dbReference>
<accession>A0A1H4IQE9</accession>
<dbReference type="InterPro" id="IPR036388">
    <property type="entry name" value="WH-like_DNA-bd_sf"/>
</dbReference>
<keyword evidence="3" id="KW-0238">DNA-binding</keyword>
<dbReference type="SUPFAM" id="SSF53850">
    <property type="entry name" value="Periplasmic binding protein-like II"/>
    <property type="match status" value="1"/>
</dbReference>
<keyword evidence="2" id="KW-0805">Transcription regulation</keyword>
<organism evidence="6 7">
    <name type="scientific">Nitratireductor aquibiodomus</name>
    <dbReference type="NCBI Taxonomy" id="204799"/>
    <lineage>
        <taxon>Bacteria</taxon>
        <taxon>Pseudomonadati</taxon>
        <taxon>Pseudomonadota</taxon>
        <taxon>Alphaproteobacteria</taxon>
        <taxon>Hyphomicrobiales</taxon>
        <taxon>Phyllobacteriaceae</taxon>
        <taxon>Nitratireductor</taxon>
    </lineage>
</organism>
<dbReference type="CDD" id="cd05466">
    <property type="entry name" value="PBP2_LTTR_substrate"/>
    <property type="match status" value="1"/>
</dbReference>
<proteinExistence type="inferred from homology"/>
<dbReference type="Gene3D" id="3.40.190.290">
    <property type="match status" value="1"/>
</dbReference>
<gene>
    <name evidence="6" type="ORF">SAMN05216452_0381</name>
</gene>